<reference evidence="2" key="1">
    <citation type="submission" date="2020-12" db="EMBL/GenBank/DDBJ databases">
        <title>Methylobrevis albus sp. nov., isolated from fresh water lack sediment.</title>
        <authorList>
            <person name="Zou Q."/>
        </authorList>
    </citation>
    <scope>NUCLEOTIDE SEQUENCE</scope>
    <source>
        <strain evidence="2">L22</strain>
    </source>
</reference>
<sequence length="319" mass="33719">MGYLGPAFAAVLITYAAIVLWNMAQKVSPGAVANAIEAVPMWRVALAFALTAVSVTALAAYDVCAVLTIRTRKPIDLRYAALVGGISNVFANGLGFPLVTGGAARYRLYSMQGHDFSVVGRIFVLTWVTMWSGLVFLLGVALAFQPVGEPAVFFSQTADRVAGVTLVVLLFTTILWVGRKRRAVRLGGWTVRLPSTPVLFGMVAAGGIDLFASAATLYVLLPPDVTPSLAIYVLTFIAAVLFGNAASTPGGLGVFEATLVTGLGIDERPDVAAALILFRLIYFVVPLAFALAAMAVVEWRHRRGLRRAGLAGTDGKTDA</sequence>
<evidence type="ECO:0000313" key="3">
    <source>
        <dbReference type="Proteomes" id="UP000631694"/>
    </source>
</evidence>
<gene>
    <name evidence="2" type="ORF">I5731_02260</name>
</gene>
<evidence type="ECO:0000313" key="2">
    <source>
        <dbReference type="EMBL" id="MBH0236633.1"/>
    </source>
</evidence>
<feature type="transmembrane region" description="Helical" evidence="1">
    <location>
        <begin position="272"/>
        <end position="297"/>
    </location>
</feature>
<keyword evidence="1" id="KW-0472">Membrane</keyword>
<feature type="transmembrane region" description="Helical" evidence="1">
    <location>
        <begin position="119"/>
        <end position="140"/>
    </location>
</feature>
<feature type="transmembrane region" description="Helical" evidence="1">
    <location>
        <begin position="7"/>
        <end position="24"/>
    </location>
</feature>
<accession>A0A931MWC7</accession>
<feature type="transmembrane region" description="Helical" evidence="1">
    <location>
        <begin position="79"/>
        <end position="99"/>
    </location>
</feature>
<evidence type="ECO:0000256" key="1">
    <source>
        <dbReference type="SAM" id="Phobius"/>
    </source>
</evidence>
<dbReference type="Proteomes" id="UP000631694">
    <property type="component" value="Unassembled WGS sequence"/>
</dbReference>
<keyword evidence="3" id="KW-1185">Reference proteome</keyword>
<comment type="caution">
    <text evidence="2">The sequence shown here is derived from an EMBL/GenBank/DDBJ whole genome shotgun (WGS) entry which is preliminary data.</text>
</comment>
<dbReference type="AlphaFoldDB" id="A0A931MWC7"/>
<feature type="transmembrane region" description="Helical" evidence="1">
    <location>
        <begin position="198"/>
        <end position="220"/>
    </location>
</feature>
<keyword evidence="1" id="KW-0812">Transmembrane</keyword>
<protein>
    <submittedName>
        <fullName evidence="2">UPF0104 family protein</fullName>
    </submittedName>
</protein>
<dbReference type="RefSeq" id="WP_197309737.1">
    <property type="nucleotide sequence ID" value="NZ_JADZLT010000040.1"/>
</dbReference>
<feature type="transmembrane region" description="Helical" evidence="1">
    <location>
        <begin position="161"/>
        <end position="178"/>
    </location>
</feature>
<feature type="transmembrane region" description="Helical" evidence="1">
    <location>
        <begin position="44"/>
        <end position="67"/>
    </location>
</feature>
<name>A0A931MWC7_9HYPH</name>
<dbReference type="EMBL" id="JADZLT010000040">
    <property type="protein sequence ID" value="MBH0236633.1"/>
    <property type="molecule type" value="Genomic_DNA"/>
</dbReference>
<organism evidence="2 3">
    <name type="scientific">Methylobrevis albus</name>
    <dbReference type="NCBI Taxonomy" id="2793297"/>
    <lineage>
        <taxon>Bacteria</taxon>
        <taxon>Pseudomonadati</taxon>
        <taxon>Pseudomonadota</taxon>
        <taxon>Alphaproteobacteria</taxon>
        <taxon>Hyphomicrobiales</taxon>
        <taxon>Pleomorphomonadaceae</taxon>
        <taxon>Methylobrevis</taxon>
    </lineage>
</organism>
<feature type="transmembrane region" description="Helical" evidence="1">
    <location>
        <begin position="229"/>
        <end position="252"/>
    </location>
</feature>
<proteinExistence type="predicted"/>
<keyword evidence="1" id="KW-1133">Transmembrane helix</keyword>